<gene>
    <name evidence="5" type="ORF">UCRPA7_5085</name>
</gene>
<evidence type="ECO:0000256" key="3">
    <source>
        <dbReference type="ARBA" id="ARBA00022840"/>
    </source>
</evidence>
<evidence type="ECO:0000313" key="6">
    <source>
        <dbReference type="Proteomes" id="UP000014074"/>
    </source>
</evidence>
<dbReference type="Gene3D" id="3.90.640.10">
    <property type="entry name" value="Actin, Chain A, domain 4"/>
    <property type="match status" value="1"/>
</dbReference>
<dbReference type="EMBL" id="KB933162">
    <property type="protein sequence ID" value="EON99355.1"/>
    <property type="molecule type" value="Genomic_DNA"/>
</dbReference>
<dbReference type="FunFam" id="3.30.420.40:FF:000545">
    <property type="entry name" value="Endoplasmic reticulum chaperone BiP"/>
    <property type="match status" value="1"/>
</dbReference>
<dbReference type="HOGENOM" id="CLU_005965_2_4_1"/>
<keyword evidence="2 4" id="KW-0547">Nucleotide-binding</keyword>
<keyword evidence="6" id="KW-1185">Reference proteome</keyword>
<dbReference type="eggNOG" id="KOG0100">
    <property type="taxonomic scope" value="Eukaryota"/>
</dbReference>
<evidence type="ECO:0000313" key="5">
    <source>
        <dbReference type="EMBL" id="EON99355.1"/>
    </source>
</evidence>
<dbReference type="RefSeq" id="XP_007915824.1">
    <property type="nucleotide sequence ID" value="XM_007917633.1"/>
</dbReference>
<proteinExistence type="inferred from homology"/>
<name>R8BJ62_PHAM7</name>
<evidence type="ECO:0000256" key="1">
    <source>
        <dbReference type="ARBA" id="ARBA00007381"/>
    </source>
</evidence>
<reference evidence="6" key="1">
    <citation type="journal article" date="2013" name="Genome Announc.">
        <title>Draft genome sequence of the ascomycete Phaeoacremonium aleophilum strain UCR-PA7, a causal agent of the esca disease complex in grapevines.</title>
        <authorList>
            <person name="Blanco-Ulate B."/>
            <person name="Rolshausen P."/>
            <person name="Cantu D."/>
        </authorList>
    </citation>
    <scope>NUCLEOTIDE SEQUENCE [LARGE SCALE GENOMIC DNA]</scope>
    <source>
        <strain evidence="6">UCR-PA7</strain>
    </source>
</reference>
<evidence type="ECO:0000256" key="2">
    <source>
        <dbReference type="ARBA" id="ARBA00022741"/>
    </source>
</evidence>
<dbReference type="SUPFAM" id="SSF53067">
    <property type="entry name" value="Actin-like ATPase domain"/>
    <property type="match status" value="2"/>
</dbReference>
<dbReference type="Gene3D" id="2.60.34.10">
    <property type="entry name" value="Substrate Binding Domain Of DNAk, Chain A, domain 1"/>
    <property type="match status" value="1"/>
</dbReference>
<dbReference type="SUPFAM" id="SSF100920">
    <property type="entry name" value="Heat shock protein 70kD (HSP70), peptide-binding domain"/>
    <property type="match status" value="1"/>
</dbReference>
<dbReference type="OrthoDB" id="2401965at2759"/>
<dbReference type="InterPro" id="IPR013126">
    <property type="entry name" value="Hsp_70_fam"/>
</dbReference>
<protein>
    <submittedName>
        <fullName evidence="5">Putative glucose-regulated protein</fullName>
    </submittedName>
</protein>
<dbReference type="FunFam" id="3.90.640.10:FF:000003">
    <property type="entry name" value="Molecular chaperone DnaK"/>
    <property type="match status" value="1"/>
</dbReference>
<dbReference type="KEGG" id="tmn:UCRPA7_5085"/>
<accession>R8BJ62</accession>
<keyword evidence="3 4" id="KW-0067">ATP-binding</keyword>
<organism evidence="5 6">
    <name type="scientific">Phaeoacremonium minimum (strain UCR-PA7)</name>
    <name type="common">Esca disease fungus</name>
    <name type="synonym">Togninia minima</name>
    <dbReference type="NCBI Taxonomy" id="1286976"/>
    <lineage>
        <taxon>Eukaryota</taxon>
        <taxon>Fungi</taxon>
        <taxon>Dikarya</taxon>
        <taxon>Ascomycota</taxon>
        <taxon>Pezizomycotina</taxon>
        <taxon>Sordariomycetes</taxon>
        <taxon>Sordariomycetidae</taxon>
        <taxon>Togniniales</taxon>
        <taxon>Togniniaceae</taxon>
        <taxon>Phaeoacremonium</taxon>
    </lineage>
</organism>
<dbReference type="InterPro" id="IPR029047">
    <property type="entry name" value="HSP70_peptide-bd_sf"/>
</dbReference>
<dbReference type="Pfam" id="PF00012">
    <property type="entry name" value="HSP70"/>
    <property type="match status" value="1"/>
</dbReference>
<comment type="similarity">
    <text evidence="1 4">Belongs to the heat shock protein 70 family.</text>
</comment>
<dbReference type="PRINTS" id="PR00301">
    <property type="entry name" value="HEATSHOCK70"/>
</dbReference>
<evidence type="ECO:0000256" key="4">
    <source>
        <dbReference type="RuleBase" id="RU003322"/>
    </source>
</evidence>
<dbReference type="PANTHER" id="PTHR19375">
    <property type="entry name" value="HEAT SHOCK PROTEIN 70KDA"/>
    <property type="match status" value="1"/>
</dbReference>
<dbReference type="AlphaFoldDB" id="R8BJ62"/>
<dbReference type="InterPro" id="IPR043129">
    <property type="entry name" value="ATPase_NBD"/>
</dbReference>
<dbReference type="Gene3D" id="3.30.420.40">
    <property type="match status" value="2"/>
</dbReference>
<dbReference type="GO" id="GO:0005524">
    <property type="term" value="F:ATP binding"/>
    <property type="evidence" value="ECO:0007669"/>
    <property type="project" value="UniProtKB-KW"/>
</dbReference>
<sequence>MALLSPSIWVLSLSCKTYLSQGPDNRCIPSYVSFTDNEILVGEAAKNQILDNPDRTIYGLKRLIGRSFSDPAVQESVEVLPYKVVNKAGKPAVQVVVKGKTQTFSPEEIPAYFKDDQRQAIKDAGAIIDLRILRLVNEPTAAAIGHRLDRNDDERQILVYDYGSGALDVSILDVDMGVFEILATASDPHLGGDALDQRIVDELAWGYHLEHDIDVSTDRIAMHKLKVEVERAKIALSNLTQTYLEIESFSNGKEYSRLITQDYLAGIQEDLLQRSLEIVDQAFKDANRTKEETNDIILAGGSIHSSRVSQLLDAYFDGKKNITAGHTEAVILGAIVQAGVLSGDESEDWGCIFPDDTAGNLTVKLIPRNYPMPIRRTKIFSTAVDDQQDVVIKVMEGERALSEGNELLGQLELTGILPAPRGVPQIEVVFELDDNTNRFRDWEAIDRIVAEADQFFEEDQAIRDRFDARYRLDNEVSLRSAGGEGGNSEEYDSPLPLYLAQLIEAAEIQPL</sequence>
<dbReference type="GO" id="GO:0140662">
    <property type="term" value="F:ATP-dependent protein folding chaperone"/>
    <property type="evidence" value="ECO:0007669"/>
    <property type="project" value="InterPro"/>
</dbReference>
<dbReference type="Proteomes" id="UP000014074">
    <property type="component" value="Unassembled WGS sequence"/>
</dbReference>
<dbReference type="GeneID" id="19325602"/>